<dbReference type="RefSeq" id="WP_265357022.1">
    <property type="nucleotide sequence ID" value="NZ_JAMQPR010000001.1"/>
</dbReference>
<keyword evidence="2 6" id="KW-0349">Heme</keyword>
<dbReference type="InterPro" id="IPR009056">
    <property type="entry name" value="Cyt_c-like_dom"/>
</dbReference>
<evidence type="ECO:0000256" key="4">
    <source>
        <dbReference type="ARBA" id="ARBA00023002"/>
    </source>
</evidence>
<evidence type="ECO:0000313" key="9">
    <source>
        <dbReference type="Proteomes" id="UP001208794"/>
    </source>
</evidence>
<dbReference type="PANTHER" id="PTHR30600:SF7">
    <property type="entry name" value="CYTOCHROME C PEROXIDASE-RELATED"/>
    <property type="match status" value="1"/>
</dbReference>
<dbReference type="EMBL" id="JAMQPR010000001">
    <property type="protein sequence ID" value="MCW7502956.1"/>
    <property type="molecule type" value="Genomic_DNA"/>
</dbReference>
<comment type="caution">
    <text evidence="8">The sequence shown here is derived from an EMBL/GenBank/DDBJ whole genome shotgun (WGS) entry which is preliminary data.</text>
</comment>
<keyword evidence="4" id="KW-0560">Oxidoreductase</keyword>
<dbReference type="Gene3D" id="1.10.760.10">
    <property type="entry name" value="Cytochrome c-like domain"/>
    <property type="match status" value="2"/>
</dbReference>
<dbReference type="PANTHER" id="PTHR30600">
    <property type="entry name" value="CYTOCHROME C PEROXIDASE-RELATED"/>
    <property type="match status" value="1"/>
</dbReference>
<gene>
    <name evidence="8" type="ORF">ND855_02375</name>
</gene>
<dbReference type="SUPFAM" id="SSF46626">
    <property type="entry name" value="Cytochrome c"/>
    <property type="match status" value="2"/>
</dbReference>
<evidence type="ECO:0000259" key="7">
    <source>
        <dbReference type="PROSITE" id="PS51007"/>
    </source>
</evidence>
<dbReference type="GO" id="GO:0004601">
    <property type="term" value="F:peroxidase activity"/>
    <property type="evidence" value="ECO:0007669"/>
    <property type="project" value="UniProtKB-KW"/>
</dbReference>
<protein>
    <submittedName>
        <fullName evidence="8">Cytochrome-c peroxidase</fullName>
    </submittedName>
</protein>
<evidence type="ECO:0000256" key="5">
    <source>
        <dbReference type="ARBA" id="ARBA00023004"/>
    </source>
</evidence>
<sequence length="371" mass="41985">MLKIVWIPCLVIMGSTATKRVIDKVKFLILFFSILTFVCVSNCKEFKNDTGENNQFQYLISIQFINDISFASDLQQRAKNQIGSLPDFPPGSEEDTDAKINLGNKLFRDINLSANQIQACVTCHPIDGRSAGMDRQSTPRGTFGQLGKRNTPTILNVGYSSVLFWDGRRNSLYDQAIDPFINPIEMSLSSESELIQKIQNDPSYSEYFVRAFPSNPNISLHNVRSSLASFERSLISKSKFDDFVMGNLLIFNRQELEGLNIFLEVGCTNCHSGYLLGGNNLSKLESSFLYNPNDFGKFEITGNSNDRYLFKIPSLRNVTLTQPYFHDGSVTSLRVTIERMNEYKLNRRLSSSEIDLLIVFLKTLSDKTKSN</sequence>
<comment type="subcellular location">
    <subcellularLocation>
        <location evidence="1">Cell envelope</location>
    </subcellularLocation>
</comment>
<evidence type="ECO:0000256" key="1">
    <source>
        <dbReference type="ARBA" id="ARBA00004196"/>
    </source>
</evidence>
<dbReference type="Proteomes" id="UP001208794">
    <property type="component" value="Unassembled WGS sequence"/>
</dbReference>
<organism evidence="8 9">
    <name type="scientific">Leptospira paudalimensis</name>
    <dbReference type="NCBI Taxonomy" id="2950024"/>
    <lineage>
        <taxon>Bacteria</taxon>
        <taxon>Pseudomonadati</taxon>
        <taxon>Spirochaetota</taxon>
        <taxon>Spirochaetia</taxon>
        <taxon>Leptospirales</taxon>
        <taxon>Leptospiraceae</taxon>
        <taxon>Leptospira</taxon>
    </lineage>
</organism>
<dbReference type="Pfam" id="PF03150">
    <property type="entry name" value="CCP_MauG"/>
    <property type="match status" value="1"/>
</dbReference>
<keyword evidence="9" id="KW-1185">Reference proteome</keyword>
<accession>A0ABT3M3I8</accession>
<dbReference type="InterPro" id="IPR051395">
    <property type="entry name" value="Cytochrome_c_Peroxidase/MauG"/>
</dbReference>
<evidence type="ECO:0000256" key="6">
    <source>
        <dbReference type="PROSITE-ProRule" id="PRU00433"/>
    </source>
</evidence>
<evidence type="ECO:0000256" key="3">
    <source>
        <dbReference type="ARBA" id="ARBA00022723"/>
    </source>
</evidence>
<feature type="domain" description="Cytochrome c" evidence="7">
    <location>
        <begin position="253"/>
        <end position="365"/>
    </location>
</feature>
<proteinExistence type="predicted"/>
<keyword evidence="8" id="KW-0575">Peroxidase</keyword>
<name>A0ABT3M3I8_9LEPT</name>
<dbReference type="InterPro" id="IPR004852">
    <property type="entry name" value="Di-haem_cyt_c_peroxidsae"/>
</dbReference>
<keyword evidence="5 6" id="KW-0408">Iron</keyword>
<evidence type="ECO:0000313" key="8">
    <source>
        <dbReference type="EMBL" id="MCW7502956.1"/>
    </source>
</evidence>
<dbReference type="InterPro" id="IPR036909">
    <property type="entry name" value="Cyt_c-like_dom_sf"/>
</dbReference>
<evidence type="ECO:0000256" key="2">
    <source>
        <dbReference type="ARBA" id="ARBA00022617"/>
    </source>
</evidence>
<reference evidence="8 9" key="1">
    <citation type="submission" date="2022-06" db="EMBL/GenBank/DDBJ databases">
        <title>Leptospira isolates from biofilms formed at urban environments.</title>
        <authorList>
            <person name="Ribeiro P.S."/>
            <person name="Sousa T."/>
            <person name="Carvalho N."/>
            <person name="Aburjaile F."/>
            <person name="Neves F."/>
            <person name="Oliveira D."/>
            <person name="Blanco L."/>
            <person name="Lima J."/>
            <person name="Costa F."/>
            <person name="Brenig B."/>
            <person name="Soares S."/>
            <person name="Ramos R."/>
            <person name="Goes-Neto A."/>
            <person name="Matiuzzi M."/>
            <person name="Azevedo V."/>
            <person name="Ristow P."/>
        </authorList>
    </citation>
    <scope>NUCLEOTIDE SEQUENCE [LARGE SCALE GENOMIC DNA]</scope>
    <source>
        <strain evidence="8 9">VSF14</strain>
    </source>
</reference>
<keyword evidence="3 6" id="KW-0479">Metal-binding</keyword>
<dbReference type="PROSITE" id="PS51007">
    <property type="entry name" value="CYTC"/>
    <property type="match status" value="1"/>
</dbReference>